<reference evidence="2" key="1">
    <citation type="submission" date="2020-08" db="EMBL/GenBank/DDBJ databases">
        <title>Ramlibacter sp. GTP1 16S ribosomal RNA gene genome sequencing and assembly.</title>
        <authorList>
            <person name="Kang M."/>
        </authorList>
    </citation>
    <scope>NUCLEOTIDE SEQUENCE</scope>
    <source>
        <strain evidence="2">GTP1</strain>
    </source>
</reference>
<feature type="region of interest" description="Disordered" evidence="1">
    <location>
        <begin position="341"/>
        <end position="367"/>
    </location>
</feature>
<keyword evidence="3" id="KW-1185">Reference proteome</keyword>
<dbReference type="Gene3D" id="3.40.50.10540">
    <property type="entry name" value="Crotonobetainyl-coa:carnitine coa-transferase, domain 1"/>
    <property type="match status" value="1"/>
</dbReference>
<keyword evidence="2" id="KW-0808">Transferase</keyword>
<protein>
    <submittedName>
        <fullName evidence="2">CoA transferase</fullName>
    </submittedName>
</protein>
<dbReference type="GO" id="GO:0016740">
    <property type="term" value="F:transferase activity"/>
    <property type="evidence" value="ECO:0007669"/>
    <property type="project" value="UniProtKB-KW"/>
</dbReference>
<dbReference type="InterPro" id="IPR023606">
    <property type="entry name" value="CoA-Trfase_III_dom_1_sf"/>
</dbReference>
<sequence>MASKASGPLAGVRVLEMAGIGPGPFACMLLSDLGADVLRIDRPPAKQVQAAHRGPDTTNVTLRGRATLHADLKQTADRDRVLSLAANAHVLVEGFRPGVMERLGLGPDECLARNPALVYGRMTGWGQDGPLAHSAGHDINYIALTGALHAIGPREGKPVVPLNLIGDFGGGALYLAFGIVSALLEARASGHGQVVDAAIVDGTLSLMGMVYGRLAAGAWRDERGANLLDGGAAWYDTYETADGKYISIGAIEPQFYDDLCARMGLPAPERGGERASAEDLRALFLTRTREQWCELLEGTDACFAPVLGLTEAAAHPHNVARRNMVELGGVLQPAVAPRFSRTPGAIQSPPGVPVESGEARAQRWLDG</sequence>
<dbReference type="SUPFAM" id="SSF89796">
    <property type="entry name" value="CoA-transferase family III (CaiB/BaiF)"/>
    <property type="match status" value="1"/>
</dbReference>
<dbReference type="InterPro" id="IPR044855">
    <property type="entry name" value="CoA-Trfase_III_dom3_sf"/>
</dbReference>
<evidence type="ECO:0000313" key="3">
    <source>
        <dbReference type="Proteomes" id="UP000596827"/>
    </source>
</evidence>
<evidence type="ECO:0000313" key="2">
    <source>
        <dbReference type="EMBL" id="MBC5766227.1"/>
    </source>
</evidence>
<dbReference type="Gene3D" id="3.30.1540.10">
    <property type="entry name" value="formyl-coa transferase, domain 3"/>
    <property type="match status" value="1"/>
</dbReference>
<dbReference type="InterPro" id="IPR050509">
    <property type="entry name" value="CoA-transferase_III"/>
</dbReference>
<dbReference type="AlphaFoldDB" id="A0A923M8H3"/>
<dbReference type="RefSeq" id="WP_187082696.1">
    <property type="nucleotide sequence ID" value="NZ_JACORU010000006.1"/>
</dbReference>
<proteinExistence type="predicted"/>
<dbReference type="Proteomes" id="UP000596827">
    <property type="component" value="Unassembled WGS sequence"/>
</dbReference>
<dbReference type="PANTHER" id="PTHR48228:SF5">
    <property type="entry name" value="ALPHA-METHYLACYL-COA RACEMASE"/>
    <property type="match status" value="1"/>
</dbReference>
<dbReference type="InterPro" id="IPR003673">
    <property type="entry name" value="CoA-Trfase_fam_III"/>
</dbReference>
<accession>A0A923M8H3</accession>
<dbReference type="PANTHER" id="PTHR48228">
    <property type="entry name" value="SUCCINYL-COA--D-CITRAMALATE COA-TRANSFERASE"/>
    <property type="match status" value="1"/>
</dbReference>
<dbReference type="Pfam" id="PF02515">
    <property type="entry name" value="CoA_transf_3"/>
    <property type="match status" value="1"/>
</dbReference>
<organism evidence="2 3">
    <name type="scientific">Ramlibacter albus</name>
    <dbReference type="NCBI Taxonomy" id="2079448"/>
    <lineage>
        <taxon>Bacteria</taxon>
        <taxon>Pseudomonadati</taxon>
        <taxon>Pseudomonadota</taxon>
        <taxon>Betaproteobacteria</taxon>
        <taxon>Burkholderiales</taxon>
        <taxon>Comamonadaceae</taxon>
        <taxon>Ramlibacter</taxon>
    </lineage>
</organism>
<comment type="caution">
    <text evidence="2">The sequence shown here is derived from an EMBL/GenBank/DDBJ whole genome shotgun (WGS) entry which is preliminary data.</text>
</comment>
<gene>
    <name evidence="2" type="ORF">H8R02_17300</name>
</gene>
<name>A0A923M8H3_9BURK</name>
<evidence type="ECO:0000256" key="1">
    <source>
        <dbReference type="SAM" id="MobiDB-lite"/>
    </source>
</evidence>
<feature type="compositionally biased region" description="Basic and acidic residues" evidence="1">
    <location>
        <begin position="357"/>
        <end position="367"/>
    </location>
</feature>
<dbReference type="EMBL" id="JACORU010000006">
    <property type="protein sequence ID" value="MBC5766227.1"/>
    <property type="molecule type" value="Genomic_DNA"/>
</dbReference>